<dbReference type="GO" id="GO:0000162">
    <property type="term" value="P:L-tryptophan biosynthetic process"/>
    <property type="evidence" value="ECO:0007669"/>
    <property type="project" value="TreeGrafter"/>
</dbReference>
<evidence type="ECO:0000313" key="3">
    <source>
        <dbReference type="Proteomes" id="UP000198228"/>
    </source>
</evidence>
<dbReference type="InterPro" id="IPR019999">
    <property type="entry name" value="Anth_synth_I-like"/>
</dbReference>
<dbReference type="Pfam" id="PF00425">
    <property type="entry name" value="Chorismate_bind"/>
    <property type="match status" value="1"/>
</dbReference>
<dbReference type="PANTHER" id="PTHR11236">
    <property type="entry name" value="AMINOBENZOATE/ANTHRANILATE SYNTHASE"/>
    <property type="match status" value="1"/>
</dbReference>
<evidence type="ECO:0000259" key="1">
    <source>
        <dbReference type="Pfam" id="PF00425"/>
    </source>
</evidence>
<name>A0A1C4V0L3_9ACTN</name>
<gene>
    <name evidence="2" type="ORF">GA0074696_0763</name>
</gene>
<evidence type="ECO:0000313" key="2">
    <source>
        <dbReference type="EMBL" id="SCE77335.1"/>
    </source>
</evidence>
<dbReference type="InterPro" id="IPR005801">
    <property type="entry name" value="ADC_synthase"/>
</dbReference>
<accession>A0A1C4V0L3</accession>
<dbReference type="Gene3D" id="3.60.120.10">
    <property type="entry name" value="Anthranilate synthase"/>
    <property type="match status" value="1"/>
</dbReference>
<dbReference type="AlphaFoldDB" id="A0A1C4V0L3"/>
<dbReference type="PRINTS" id="PR00095">
    <property type="entry name" value="ANTSNTHASEI"/>
</dbReference>
<protein>
    <submittedName>
        <fullName evidence="2">Anthranilate synthase component 1</fullName>
    </submittedName>
</protein>
<proteinExistence type="predicted"/>
<dbReference type="SUPFAM" id="SSF56322">
    <property type="entry name" value="ADC synthase"/>
    <property type="match status" value="1"/>
</dbReference>
<dbReference type="InterPro" id="IPR015890">
    <property type="entry name" value="Chorismate_C"/>
</dbReference>
<dbReference type="Proteomes" id="UP000198228">
    <property type="component" value="Chromosome I"/>
</dbReference>
<sequence length="519" mass="56224">MSSLSTEVAARPGYSHSLADRHPPLAGTIPISVTSVTLPSINPLSLYTALAEKVAADNIYLFESLDGPARDRHSAAVGWGRLAELRIIADRFELTAAGPLGDALAVVVTAVLGEPVRRRGDTHGWAVPGPAQVWAALRAVQRSFAVETTVSADSFAFGFLTTLAYEAARDMDELSVDRAVDDVPRCTLALFRHTAWWDLRSGTVQQLSAGGPHLPTEPALAVADLVAGLPEDHRDVPVAPPPNLVRDNLDEETFAARVKQCLRHIEVGDSYQIQIGHRIDVETDLTPLQVYRRLRHRNPSPYMYLVPWAGRTVIGASPELFLRIDHGRVSMRPIAGTAARAADPETDRRRVAELLASEKERAEHVMLVDLCRNDIGRVCEPGTLSVDAMLDVEPFAYVHHLVSTVSGRLADDADVWAAICAAFPAGTMTGAPKLRAMEIIDGLEDEPRGVYAGSLGLVDVRGFAVLALCIRTAVHDGRRYRTQASAGVVADSTPAAEWRETLAKMSATYWALTGEELLP</sequence>
<feature type="domain" description="Chorismate-utilising enzyme C-terminal" evidence="1">
    <location>
        <begin position="251"/>
        <end position="504"/>
    </location>
</feature>
<dbReference type="PANTHER" id="PTHR11236:SF9">
    <property type="entry name" value="ANTHRANILATE SYNTHASE COMPONENT 1"/>
    <property type="match status" value="1"/>
</dbReference>
<reference evidence="2 3" key="1">
    <citation type="submission" date="2016-06" db="EMBL/GenBank/DDBJ databases">
        <authorList>
            <person name="Kjaerup R.B."/>
            <person name="Dalgaard T.S."/>
            <person name="Juul-Madsen H.R."/>
        </authorList>
    </citation>
    <scope>NUCLEOTIDE SEQUENCE [LARGE SCALE GENOMIC DNA]</scope>
    <source>
        <strain evidence="2 3">DSM 43821</strain>
    </source>
</reference>
<dbReference type="EMBL" id="LT607410">
    <property type="protein sequence ID" value="SCE77335.1"/>
    <property type="molecule type" value="Genomic_DNA"/>
</dbReference>
<organism evidence="2 3">
    <name type="scientific">Micromonospora purpureochromogenes</name>
    <dbReference type="NCBI Taxonomy" id="47872"/>
    <lineage>
        <taxon>Bacteria</taxon>
        <taxon>Bacillati</taxon>
        <taxon>Actinomycetota</taxon>
        <taxon>Actinomycetes</taxon>
        <taxon>Micromonosporales</taxon>
        <taxon>Micromonosporaceae</taxon>
        <taxon>Micromonospora</taxon>
    </lineage>
</organism>